<comment type="similarity">
    <text evidence="2 7">Belongs to the ExbD/TolR family.</text>
</comment>
<evidence type="ECO:0000256" key="8">
    <source>
        <dbReference type="SAM" id="Phobius"/>
    </source>
</evidence>
<reference evidence="9 10" key="1">
    <citation type="submission" date="2016-06" db="EMBL/GenBank/DDBJ databases">
        <authorList>
            <person name="Kjaerup R.B."/>
            <person name="Dalgaard T.S."/>
            <person name="Juul-Madsen H.R."/>
        </authorList>
    </citation>
    <scope>NUCLEOTIDE SEQUENCE [LARGE SCALE GENOMIC DNA]</scope>
    <source>
        <strain evidence="9 10">CECT 8886</strain>
    </source>
</reference>
<evidence type="ECO:0000313" key="9">
    <source>
        <dbReference type="EMBL" id="SBS35997.1"/>
    </source>
</evidence>
<dbReference type="Pfam" id="PF02472">
    <property type="entry name" value="ExbD"/>
    <property type="match status" value="1"/>
</dbReference>
<dbReference type="Gene3D" id="3.30.420.270">
    <property type="match status" value="1"/>
</dbReference>
<dbReference type="GO" id="GO:0005886">
    <property type="term" value="C:plasma membrane"/>
    <property type="evidence" value="ECO:0007669"/>
    <property type="project" value="UniProtKB-SubCell"/>
</dbReference>
<name>A0A1A8TSL2_9GAMM</name>
<protein>
    <submittedName>
        <fullName evidence="9">Biopolymer transport protein ExbD</fullName>
    </submittedName>
</protein>
<keyword evidence="6 8" id="KW-0472">Membrane</keyword>
<evidence type="ECO:0000256" key="1">
    <source>
        <dbReference type="ARBA" id="ARBA00004162"/>
    </source>
</evidence>
<keyword evidence="7" id="KW-0813">Transport</keyword>
<dbReference type="OrthoDB" id="9793581at2"/>
<dbReference type="GO" id="GO:0015031">
    <property type="term" value="P:protein transport"/>
    <property type="evidence" value="ECO:0007669"/>
    <property type="project" value="UniProtKB-KW"/>
</dbReference>
<dbReference type="Proteomes" id="UP000092544">
    <property type="component" value="Unassembled WGS sequence"/>
</dbReference>
<dbReference type="EMBL" id="FLOB01000011">
    <property type="protein sequence ID" value="SBS35997.1"/>
    <property type="molecule type" value="Genomic_DNA"/>
</dbReference>
<evidence type="ECO:0000256" key="6">
    <source>
        <dbReference type="ARBA" id="ARBA00023136"/>
    </source>
</evidence>
<dbReference type="PANTHER" id="PTHR30558">
    <property type="entry name" value="EXBD MEMBRANE COMPONENT OF PMF-DRIVEN MACROMOLECULE IMPORT SYSTEM"/>
    <property type="match status" value="1"/>
</dbReference>
<dbReference type="STRING" id="1792290.MSP8886_03542"/>
<dbReference type="InterPro" id="IPR003400">
    <property type="entry name" value="ExbD"/>
</dbReference>
<dbReference type="GO" id="GO:0022857">
    <property type="term" value="F:transmembrane transporter activity"/>
    <property type="evidence" value="ECO:0007669"/>
    <property type="project" value="InterPro"/>
</dbReference>
<keyword evidence="10" id="KW-1185">Reference proteome</keyword>
<keyword evidence="3" id="KW-1003">Cell membrane</keyword>
<evidence type="ECO:0000256" key="5">
    <source>
        <dbReference type="ARBA" id="ARBA00022989"/>
    </source>
</evidence>
<evidence type="ECO:0000256" key="2">
    <source>
        <dbReference type="ARBA" id="ARBA00005811"/>
    </source>
</evidence>
<comment type="subcellular location">
    <subcellularLocation>
        <location evidence="1">Cell membrane</location>
        <topology evidence="1">Single-pass membrane protein</topology>
    </subcellularLocation>
    <subcellularLocation>
        <location evidence="7">Cell membrane</location>
        <topology evidence="7">Single-pass type II membrane protein</topology>
    </subcellularLocation>
</comment>
<evidence type="ECO:0000256" key="4">
    <source>
        <dbReference type="ARBA" id="ARBA00022692"/>
    </source>
</evidence>
<organism evidence="9 10">
    <name type="scientific">Marinomonas spartinae</name>
    <dbReference type="NCBI Taxonomy" id="1792290"/>
    <lineage>
        <taxon>Bacteria</taxon>
        <taxon>Pseudomonadati</taxon>
        <taxon>Pseudomonadota</taxon>
        <taxon>Gammaproteobacteria</taxon>
        <taxon>Oceanospirillales</taxon>
        <taxon>Oceanospirillaceae</taxon>
        <taxon>Marinomonas</taxon>
    </lineage>
</organism>
<evidence type="ECO:0000256" key="7">
    <source>
        <dbReference type="RuleBase" id="RU003879"/>
    </source>
</evidence>
<sequence length="142" mass="15769">MKIDQTFALKNKSDDDSLVPLINVVFLMLVFFMVAGQIRKADPIPIVPPTSINENRPKSDPNVLIVVGTDKRIYLDDNLVKIDAIKPYLEKKFAQSSNKETFWVQIKADGSIPVDALRPVFSQIRLSGLTKVSLATQLAKGS</sequence>
<evidence type="ECO:0000313" key="10">
    <source>
        <dbReference type="Proteomes" id="UP000092544"/>
    </source>
</evidence>
<dbReference type="RefSeq" id="WP_067018872.1">
    <property type="nucleotide sequence ID" value="NZ_FLOB01000011.1"/>
</dbReference>
<feature type="transmembrane region" description="Helical" evidence="8">
    <location>
        <begin position="17"/>
        <end position="35"/>
    </location>
</feature>
<keyword evidence="4 7" id="KW-0812">Transmembrane</keyword>
<keyword evidence="7" id="KW-0653">Protein transport</keyword>
<proteinExistence type="inferred from homology"/>
<keyword evidence="5 8" id="KW-1133">Transmembrane helix</keyword>
<dbReference type="AlphaFoldDB" id="A0A1A8TSL2"/>
<accession>A0A1A8TSL2</accession>
<dbReference type="PANTHER" id="PTHR30558:SF3">
    <property type="entry name" value="BIOPOLYMER TRANSPORT PROTEIN EXBD-RELATED"/>
    <property type="match status" value="1"/>
</dbReference>
<evidence type="ECO:0000256" key="3">
    <source>
        <dbReference type="ARBA" id="ARBA00022475"/>
    </source>
</evidence>
<gene>
    <name evidence="9" type="ORF">MSP8886_03542</name>
</gene>